<dbReference type="InParanoid" id="A0A4Q1BUC7"/>
<feature type="compositionally biased region" description="Polar residues" evidence="8">
    <location>
        <begin position="694"/>
        <end position="722"/>
    </location>
</feature>
<evidence type="ECO:0000256" key="9">
    <source>
        <dbReference type="SAM" id="Phobius"/>
    </source>
</evidence>
<dbReference type="CDD" id="cd23790">
    <property type="entry name" value="UBCc_UBE2A_2B"/>
    <property type="match status" value="1"/>
</dbReference>
<comment type="subcellular location">
    <subcellularLocation>
        <location evidence="1">Membrane</location>
        <topology evidence="1">Multi-pass membrane protein</topology>
    </subcellularLocation>
</comment>
<dbReference type="Pfam" id="PF00179">
    <property type="entry name" value="UQ_con"/>
    <property type="match status" value="1"/>
</dbReference>
<dbReference type="STRING" id="5217.A0A4Q1BUC7"/>
<protein>
    <submittedName>
        <fullName evidence="11">Ubiquitin-conjugating enzyme E2 2</fullName>
    </submittedName>
</protein>
<dbReference type="Proteomes" id="UP000289152">
    <property type="component" value="Unassembled WGS sequence"/>
</dbReference>
<feature type="transmembrane region" description="Helical" evidence="9">
    <location>
        <begin position="435"/>
        <end position="452"/>
    </location>
</feature>
<dbReference type="PROSITE" id="PS50127">
    <property type="entry name" value="UBC_2"/>
    <property type="match status" value="1"/>
</dbReference>
<dbReference type="FunFam" id="3.10.110.10:FF:000090">
    <property type="entry name" value="Ubiquitin-conjugating enzyme E2-17 kDa"/>
    <property type="match status" value="1"/>
</dbReference>
<evidence type="ECO:0000256" key="2">
    <source>
        <dbReference type="ARBA" id="ARBA00022679"/>
    </source>
</evidence>
<dbReference type="SUPFAM" id="SSF54495">
    <property type="entry name" value="UBC-like"/>
    <property type="match status" value="1"/>
</dbReference>
<keyword evidence="4" id="KW-0833">Ubl conjugation pathway</keyword>
<feature type="compositionally biased region" description="Low complexity" evidence="8">
    <location>
        <begin position="358"/>
        <end position="369"/>
    </location>
</feature>
<feature type="transmembrane region" description="Helical" evidence="9">
    <location>
        <begin position="612"/>
        <end position="636"/>
    </location>
</feature>
<gene>
    <name evidence="11" type="ORF">M231_00948</name>
</gene>
<dbReference type="InterPro" id="IPR058533">
    <property type="entry name" value="Cation_efflux_TM"/>
</dbReference>
<dbReference type="Gene3D" id="3.10.110.10">
    <property type="entry name" value="Ubiquitin Conjugating Enzyme"/>
    <property type="match status" value="1"/>
</dbReference>
<evidence type="ECO:0000256" key="4">
    <source>
        <dbReference type="ARBA" id="ARBA00022786"/>
    </source>
</evidence>
<keyword evidence="12" id="KW-1185">Reference proteome</keyword>
<dbReference type="GO" id="GO:0016740">
    <property type="term" value="F:transferase activity"/>
    <property type="evidence" value="ECO:0007669"/>
    <property type="project" value="UniProtKB-KW"/>
</dbReference>
<feature type="region of interest" description="Disordered" evidence="8">
    <location>
        <begin position="1"/>
        <end position="139"/>
    </location>
</feature>
<comment type="caution">
    <text evidence="11">The sequence shown here is derived from an EMBL/GenBank/DDBJ whole genome shotgun (WGS) entry which is preliminary data.</text>
</comment>
<organism evidence="11 12">
    <name type="scientific">Tremella mesenterica</name>
    <name type="common">Jelly fungus</name>
    <dbReference type="NCBI Taxonomy" id="5217"/>
    <lineage>
        <taxon>Eukaryota</taxon>
        <taxon>Fungi</taxon>
        <taxon>Dikarya</taxon>
        <taxon>Basidiomycota</taxon>
        <taxon>Agaricomycotina</taxon>
        <taxon>Tremellomycetes</taxon>
        <taxon>Tremellales</taxon>
        <taxon>Tremellaceae</taxon>
        <taxon>Tremella</taxon>
    </lineage>
</organism>
<dbReference type="InterPro" id="IPR050113">
    <property type="entry name" value="Ub_conjugating_enzyme"/>
</dbReference>
<reference evidence="11 12" key="1">
    <citation type="submission" date="2016-06" db="EMBL/GenBank/DDBJ databases">
        <title>Evolution of pathogenesis and genome organization in the Tremellales.</title>
        <authorList>
            <person name="Cuomo C."/>
            <person name="Litvintseva A."/>
            <person name="Heitman J."/>
            <person name="Chen Y."/>
            <person name="Sun S."/>
            <person name="Springer D."/>
            <person name="Dromer F."/>
            <person name="Young S."/>
            <person name="Zeng Q."/>
            <person name="Chapman S."/>
            <person name="Gujja S."/>
            <person name="Saif S."/>
            <person name="Birren B."/>
        </authorList>
    </citation>
    <scope>NUCLEOTIDE SEQUENCE [LARGE SCALE GENOMIC DNA]</scope>
    <source>
        <strain evidence="11 12">ATCC 28783</strain>
    </source>
</reference>
<feature type="domain" description="UBC core" evidence="10">
    <location>
        <begin position="790"/>
        <end position="936"/>
    </location>
</feature>
<evidence type="ECO:0000313" key="12">
    <source>
        <dbReference type="Proteomes" id="UP000289152"/>
    </source>
</evidence>
<keyword evidence="3 9" id="KW-0812">Transmembrane</keyword>
<evidence type="ECO:0000256" key="7">
    <source>
        <dbReference type="PROSITE-ProRule" id="PRU10133"/>
    </source>
</evidence>
<feature type="region of interest" description="Disordered" evidence="8">
    <location>
        <begin position="354"/>
        <end position="396"/>
    </location>
</feature>
<feature type="transmembrane region" description="Helical" evidence="9">
    <location>
        <begin position="473"/>
        <end position="491"/>
    </location>
</feature>
<evidence type="ECO:0000256" key="5">
    <source>
        <dbReference type="ARBA" id="ARBA00022989"/>
    </source>
</evidence>
<dbReference type="PANTHER" id="PTHR24067">
    <property type="entry name" value="UBIQUITIN-CONJUGATING ENZYME E2"/>
    <property type="match status" value="1"/>
</dbReference>
<feature type="compositionally biased region" description="Low complexity" evidence="8">
    <location>
        <begin position="384"/>
        <end position="393"/>
    </location>
</feature>
<feature type="transmembrane region" description="Helical" evidence="9">
    <location>
        <begin position="582"/>
        <end position="600"/>
    </location>
</feature>
<dbReference type="VEuPathDB" id="FungiDB:TREMEDRAFT_68343"/>
<sequence length="969" mass="103419">MQPHDHSPSPPASPGSSDSSSLSGTETTLPTPHMAESMYQDDMSPALPPSPSIKTDIFSPISIPPAPLPPNGLEIPVSPTTIPSISVHPVNPTSPQVQESPSPSPYPSRRSSTTPTRHPPPPISILSTPSDHRSHGLFPVDTRSSSGLAITGLVDHQSSIEQAFDNDTISAAEAGDALPEMTPSPGRLAFRTTDHNGNPVSPAPWHGFDIPSPGPRRSTQHFHPLPSPLPTKTRHGSVNDKTMFEPTPMHGLHARNLSLFFPQPGKAPVPQTEGNGHTLIASPEQAGESLIPDATGLSRDRFGGQGGWSFGQGAAGPLLVSPDVKHSKRRGHHHKHSLSHNFFSFLDPTVTNPALAQSSSTPSVSTVSPAHDRPQPVPMPLLHTTATSNSTLSPLPPSKRDHHAHLLFSFALLEFLIGAGLWVEGQMSGWRCLAGVGYLVVFDALGVAIRMVRDGEEGWRSVRKPYGNARLTSLLYFAQSLFLAFAAVYIAKEAIEQVLLGAGAHDHGIGGGHGHGEVVGHDEQRGFPHFLLACAASSSVLSASVFGNHARLVDAVGPVFLPPAYLQSVVVMKFRSLLGNPFSLTVVGTSVGILLGSLVVPQSNIHSLDSSLALFLAILTAALSYPLTITFGHILLQTAPLSSSAQMVALRQSLREISDDRRVLALGTMRCWQISAGLRSSEILKQGQKHDDTYQSASRRGSVEGLSSGQMSPTRKTSSSRFSIESKELGIGGVGGFGGKDEGGPVVVTLIVHVQEDVSDRDMLEVTKMAWRKVTYAVGEGRGAGGESTNAKRRLIRDFKRLASDPPVGISGSPNPDNIMIWNAVIFGPADTPFEDGSFRLTLTFTDAYPNKPPTVRFISKMFHPNIYANGELCLDILQNRWSPTYDVGAILTSVQSLLNDPNAASPANVEAAQLFKENTKEYERRVKITVEQSWVDNPEELEAEVEAAANVSAGSSTSPIPPPTSTAP</sequence>
<keyword evidence="5 9" id="KW-1133">Transmembrane helix</keyword>
<keyword evidence="6 9" id="KW-0472">Membrane</keyword>
<feature type="compositionally biased region" description="Low complexity" evidence="8">
    <location>
        <begin position="93"/>
        <end position="116"/>
    </location>
</feature>
<dbReference type="InterPro" id="IPR023313">
    <property type="entry name" value="UBQ-conjugating_AS"/>
</dbReference>
<evidence type="ECO:0000256" key="8">
    <source>
        <dbReference type="SAM" id="MobiDB-lite"/>
    </source>
</evidence>
<dbReference type="PROSITE" id="PS00183">
    <property type="entry name" value="UBC_1"/>
    <property type="match status" value="1"/>
</dbReference>
<dbReference type="InterPro" id="IPR016135">
    <property type="entry name" value="UBQ-conjugating_enzyme/RWD"/>
</dbReference>
<feature type="compositionally biased region" description="Pro residues" evidence="8">
    <location>
        <begin position="960"/>
        <end position="969"/>
    </location>
</feature>
<name>A0A4Q1BUC7_TREME</name>
<feature type="region of interest" description="Disordered" evidence="8">
    <location>
        <begin position="949"/>
        <end position="969"/>
    </location>
</feature>
<proteinExistence type="predicted"/>
<evidence type="ECO:0000313" key="11">
    <source>
        <dbReference type="EMBL" id="RXK41713.1"/>
    </source>
</evidence>
<dbReference type="InterPro" id="IPR000608">
    <property type="entry name" value="UBC"/>
</dbReference>
<dbReference type="SMART" id="SM00212">
    <property type="entry name" value="UBCc"/>
    <property type="match status" value="1"/>
</dbReference>
<dbReference type="OrthoDB" id="9984419at2759"/>
<keyword evidence="2" id="KW-0808">Transferase</keyword>
<dbReference type="VEuPathDB" id="FungiDB:TREMEDRAFT_43536"/>
<evidence type="ECO:0000259" key="10">
    <source>
        <dbReference type="PROSITE" id="PS50127"/>
    </source>
</evidence>
<feature type="region of interest" description="Disordered" evidence="8">
    <location>
        <begin position="211"/>
        <end position="238"/>
    </location>
</feature>
<evidence type="ECO:0000256" key="3">
    <source>
        <dbReference type="ARBA" id="ARBA00022692"/>
    </source>
</evidence>
<feature type="compositionally biased region" description="Low complexity" evidence="8">
    <location>
        <begin position="14"/>
        <end position="32"/>
    </location>
</feature>
<feature type="active site" description="Glycyl thioester intermediate" evidence="7">
    <location>
        <position position="874"/>
    </location>
</feature>
<evidence type="ECO:0000256" key="6">
    <source>
        <dbReference type="ARBA" id="ARBA00023136"/>
    </source>
</evidence>
<feature type="compositionally biased region" description="Low complexity" evidence="8">
    <location>
        <begin position="949"/>
        <end position="959"/>
    </location>
</feature>
<evidence type="ECO:0000256" key="1">
    <source>
        <dbReference type="ARBA" id="ARBA00004141"/>
    </source>
</evidence>
<dbReference type="EMBL" id="SDIL01000006">
    <property type="protein sequence ID" value="RXK41713.1"/>
    <property type="molecule type" value="Genomic_DNA"/>
</dbReference>
<accession>A0A4Q1BUC7</accession>
<feature type="region of interest" description="Disordered" evidence="8">
    <location>
        <begin position="687"/>
        <end position="722"/>
    </location>
</feature>
<dbReference type="AlphaFoldDB" id="A0A4Q1BUC7"/>
<feature type="transmembrane region" description="Helical" evidence="9">
    <location>
        <begin position="404"/>
        <end position="423"/>
    </location>
</feature>
<dbReference type="Pfam" id="PF01545">
    <property type="entry name" value="Cation_efflux"/>
    <property type="match status" value="1"/>
</dbReference>